<evidence type="ECO:0000313" key="1">
    <source>
        <dbReference type="EMBL" id="EEG76711.1"/>
    </source>
</evidence>
<evidence type="ECO:0000313" key="2">
    <source>
        <dbReference type="Proteomes" id="UP000006443"/>
    </source>
</evidence>
<name>C0GIP7_DETAL</name>
<dbReference type="OrthoDB" id="2942794at2"/>
<dbReference type="EMBL" id="ACJM01000013">
    <property type="protein sequence ID" value="EEG76711.1"/>
    <property type="molecule type" value="Genomic_DNA"/>
</dbReference>
<dbReference type="STRING" id="555088.DealDRAFT_2356"/>
<dbReference type="Proteomes" id="UP000006443">
    <property type="component" value="Unassembled WGS sequence"/>
</dbReference>
<keyword evidence="2" id="KW-1185">Reference proteome</keyword>
<comment type="caution">
    <text evidence="1">The sequence shown here is derived from an EMBL/GenBank/DDBJ whole genome shotgun (WGS) entry which is preliminary data.</text>
</comment>
<accession>C0GIP7</accession>
<sequence length="82" mass="9717">MGLFRLLFSKYKCHVYTAFGNDDYFRVVDKLKGHGVSYQTDVKRDLRAHHARGNFGHVDTSQYDFYVREEDEEKAMQAIHRT</sequence>
<organism evidence="1 2">
    <name type="scientific">Dethiobacter alkaliphilus AHT 1</name>
    <dbReference type="NCBI Taxonomy" id="555088"/>
    <lineage>
        <taxon>Bacteria</taxon>
        <taxon>Bacillati</taxon>
        <taxon>Bacillota</taxon>
        <taxon>Dethiobacteria</taxon>
        <taxon>Dethiobacterales</taxon>
        <taxon>Dethiobacteraceae</taxon>
        <taxon>Dethiobacter</taxon>
    </lineage>
</organism>
<protein>
    <recommendedName>
        <fullName evidence="3">DUF2007 domain-containing protein</fullName>
    </recommendedName>
</protein>
<dbReference type="AlphaFoldDB" id="C0GIP7"/>
<gene>
    <name evidence="1" type="ORF">DealDRAFT_2356</name>
</gene>
<reference evidence="1 2" key="1">
    <citation type="submission" date="2009-02" db="EMBL/GenBank/DDBJ databases">
        <title>Sequencing of the draft genome and assembly of Dethiobacter alkaliphilus AHT 1.</title>
        <authorList>
            <consortium name="US DOE Joint Genome Institute (JGI-PGF)"/>
            <person name="Lucas S."/>
            <person name="Copeland A."/>
            <person name="Lapidus A."/>
            <person name="Glavina del Rio T."/>
            <person name="Dalin E."/>
            <person name="Tice H."/>
            <person name="Bruce D."/>
            <person name="Goodwin L."/>
            <person name="Pitluck S."/>
            <person name="Larimer F."/>
            <person name="Land M.L."/>
            <person name="Hauser L."/>
            <person name="Muyzer G."/>
        </authorList>
    </citation>
    <scope>NUCLEOTIDE SEQUENCE [LARGE SCALE GENOMIC DNA]</scope>
    <source>
        <strain evidence="1 2">AHT 1</strain>
    </source>
</reference>
<dbReference type="eggNOG" id="ENOG5033D8A">
    <property type="taxonomic scope" value="Bacteria"/>
</dbReference>
<evidence type="ECO:0008006" key="3">
    <source>
        <dbReference type="Google" id="ProtNLM"/>
    </source>
</evidence>
<proteinExistence type="predicted"/>
<dbReference type="RefSeq" id="WP_008517663.1">
    <property type="nucleotide sequence ID" value="NZ_ACJM01000013.1"/>
</dbReference>